<dbReference type="STRING" id="1844006.PhaeoP97_00783"/>
<keyword evidence="5" id="KW-0408">Iron</keyword>
<dbReference type="Gene3D" id="3.90.480.10">
    <property type="entry name" value="Sulfite Reductase Hemoprotein,Domain 2"/>
    <property type="match status" value="1"/>
</dbReference>
<dbReference type="InterPro" id="IPR012798">
    <property type="entry name" value="Cbl_synth_CobG-like"/>
</dbReference>
<dbReference type="InterPro" id="IPR051329">
    <property type="entry name" value="NIR_SIR_4Fe-4S"/>
</dbReference>
<sequence>MTDQAASPPPKVYGWCPGALRPMMSGDGLVVRVRAPLGRLTAEQTRGLAELSQRYGSGLVDISARANLQLRGIREEAHAGLIAGLRDLGLLDEDAGAEARRNITLTPFWQAGDVSHLIALDLAAALTEATDLKLPGKFGFAVDCGAAPVLTDTAADIRIERGPDGLLLRADGADTGLPVTAEAAAGEALALARWFLDQGGASEGRGRMHQLMTRRTPPAVHVAAAPGAPRLAPQQPGATPFGLLVALEFGQMPARTLAKLADHGALRLTPWRMLLVEGIDSLPPLPGLILDATDPRLRVSACTGAPGCPQARAVTRELARDLAAAVPAGQHLHISGCTKGCAHPRPADLVLTATGDDQFDLIRNGTAADHPLNTSLSADALRAAPDLMTEGS</sequence>
<dbReference type="PANTHER" id="PTHR32439">
    <property type="entry name" value="FERREDOXIN--NITRITE REDUCTASE, CHLOROPLASTIC"/>
    <property type="match status" value="1"/>
</dbReference>
<dbReference type="AlphaFoldDB" id="A0A1L3I296"/>
<dbReference type="InterPro" id="IPR005117">
    <property type="entry name" value="NiRdtase/SiRdtase_haem-b_fer"/>
</dbReference>
<dbReference type="GO" id="GO:0016491">
    <property type="term" value="F:oxidoreductase activity"/>
    <property type="evidence" value="ECO:0007669"/>
    <property type="project" value="UniProtKB-KW"/>
</dbReference>
<feature type="domain" description="Nitrite/Sulfite reductase ferredoxin-like" evidence="7">
    <location>
        <begin position="22"/>
        <end position="86"/>
    </location>
</feature>
<proteinExistence type="predicted"/>
<name>A0A1L3I296_9RHOB</name>
<evidence type="ECO:0000256" key="5">
    <source>
        <dbReference type="ARBA" id="ARBA00023004"/>
    </source>
</evidence>
<dbReference type="SUPFAM" id="SSF55124">
    <property type="entry name" value="Nitrite/Sulfite reductase N-terminal domain-like"/>
    <property type="match status" value="2"/>
</dbReference>
<dbReference type="GO" id="GO:0046872">
    <property type="term" value="F:metal ion binding"/>
    <property type="evidence" value="ECO:0007669"/>
    <property type="project" value="UniProtKB-KW"/>
</dbReference>
<evidence type="ECO:0000256" key="3">
    <source>
        <dbReference type="ARBA" id="ARBA00022723"/>
    </source>
</evidence>
<keyword evidence="6" id="KW-0411">Iron-sulfur</keyword>
<keyword evidence="3" id="KW-0479">Metal-binding</keyword>
<evidence type="ECO:0000256" key="4">
    <source>
        <dbReference type="ARBA" id="ARBA00023002"/>
    </source>
</evidence>
<dbReference type="GO" id="GO:0051539">
    <property type="term" value="F:4 iron, 4 sulfur cluster binding"/>
    <property type="evidence" value="ECO:0007669"/>
    <property type="project" value="UniProtKB-KW"/>
</dbReference>
<dbReference type="InterPro" id="IPR036136">
    <property type="entry name" value="Nit/Sulf_reduc_fer-like_dom_sf"/>
</dbReference>
<accession>A0A1L3I296</accession>
<dbReference type="SUPFAM" id="SSF56014">
    <property type="entry name" value="Nitrite and sulphite reductase 4Fe-4S domain-like"/>
    <property type="match status" value="1"/>
</dbReference>
<dbReference type="Proteomes" id="UP000183859">
    <property type="component" value="Chromosome"/>
</dbReference>
<keyword evidence="2" id="KW-0349">Heme</keyword>
<dbReference type="OrthoDB" id="7459360at2"/>
<keyword evidence="9" id="KW-1185">Reference proteome</keyword>
<organism evidence="8 9">
    <name type="scientific">Phaeobacter porticola</name>
    <dbReference type="NCBI Taxonomy" id="1844006"/>
    <lineage>
        <taxon>Bacteria</taxon>
        <taxon>Pseudomonadati</taxon>
        <taxon>Pseudomonadota</taxon>
        <taxon>Alphaproteobacteria</taxon>
        <taxon>Rhodobacterales</taxon>
        <taxon>Roseobacteraceae</taxon>
        <taxon>Phaeobacter</taxon>
    </lineage>
</organism>
<evidence type="ECO:0000256" key="1">
    <source>
        <dbReference type="ARBA" id="ARBA00022485"/>
    </source>
</evidence>
<dbReference type="EMBL" id="CP016364">
    <property type="protein sequence ID" value="APG46220.1"/>
    <property type="molecule type" value="Genomic_DNA"/>
</dbReference>
<evidence type="ECO:0000256" key="6">
    <source>
        <dbReference type="ARBA" id="ARBA00023014"/>
    </source>
</evidence>
<dbReference type="Pfam" id="PF03460">
    <property type="entry name" value="NIR_SIR_ferr"/>
    <property type="match status" value="1"/>
</dbReference>
<evidence type="ECO:0000313" key="9">
    <source>
        <dbReference type="Proteomes" id="UP000183859"/>
    </source>
</evidence>
<dbReference type="RefSeq" id="WP_072503961.1">
    <property type="nucleotide sequence ID" value="NZ_CP016364.1"/>
</dbReference>
<protein>
    <submittedName>
        <fullName evidence="8">Putative precorrin-3B synthase</fullName>
    </submittedName>
</protein>
<dbReference type="KEGG" id="php:PhaeoP97_00783"/>
<keyword evidence="1" id="KW-0004">4Fe-4S</keyword>
<reference evidence="9" key="1">
    <citation type="submission" date="2016-07" db="EMBL/GenBank/DDBJ databases">
        <title>Phaeobacter portensis sp. nov., a tropodithietic acid producing bacterium isolated from a German harbor.</title>
        <authorList>
            <person name="Freese H.M."/>
            <person name="Bunk B."/>
            <person name="Breider S."/>
            <person name="Brinkhoff T."/>
        </authorList>
    </citation>
    <scope>NUCLEOTIDE SEQUENCE [LARGE SCALE GENOMIC DNA]</scope>
    <source>
        <strain evidence="9">P97</strain>
    </source>
</reference>
<evidence type="ECO:0000256" key="2">
    <source>
        <dbReference type="ARBA" id="ARBA00022617"/>
    </source>
</evidence>
<evidence type="ECO:0000259" key="7">
    <source>
        <dbReference type="Pfam" id="PF03460"/>
    </source>
</evidence>
<gene>
    <name evidence="8" type="ORF">PhaeoP97_00783</name>
</gene>
<dbReference type="Gene3D" id="3.30.413.10">
    <property type="entry name" value="Sulfite Reductase Hemoprotein, domain 1"/>
    <property type="match status" value="2"/>
</dbReference>
<dbReference type="InterPro" id="IPR045854">
    <property type="entry name" value="NO2/SO3_Rdtase_4Fe4S_sf"/>
</dbReference>
<evidence type="ECO:0000313" key="8">
    <source>
        <dbReference type="EMBL" id="APG46220.1"/>
    </source>
</evidence>
<dbReference type="PANTHER" id="PTHR32439:SF9">
    <property type="entry name" value="BLR3264 PROTEIN"/>
    <property type="match status" value="1"/>
</dbReference>
<dbReference type="NCBIfam" id="TIGR02435">
    <property type="entry name" value="CobG"/>
    <property type="match status" value="1"/>
</dbReference>
<keyword evidence="4" id="KW-0560">Oxidoreductase</keyword>